<dbReference type="AlphaFoldDB" id="A0A3N2BY42"/>
<dbReference type="InterPro" id="IPR029058">
    <property type="entry name" value="AB_hydrolase_fold"/>
</dbReference>
<evidence type="ECO:0000313" key="1">
    <source>
        <dbReference type="EMBL" id="ROR80185.1"/>
    </source>
</evidence>
<sequence>MDEGVRMDEESVAEAEDVTLADAPPVAERPGALTIAGIVAVDWVHSVVWHTRAFFSGRIPREYARGDASRPVVVLIPGVYETWAFLKPVADRLNADGYRIRIARGLGYNRKPIRDTAARFARALGRLPKPAAGCVIVAHSKGGLVGKELLLTERERLGLLGVVAICSPFSGSVLAKYVVDPSLRAFLPTDETIVALGAPHDVNADVVSIYSTFDPHVPSSSVLPGATNVLLPVPGHFVILSTDELKDAVELAVDGFADRVRPAPDTEHPADR</sequence>
<keyword evidence="2" id="KW-1185">Reference proteome</keyword>
<accession>A0A3N2BY42</accession>
<comment type="caution">
    <text evidence="1">The sequence shown here is derived from an EMBL/GenBank/DDBJ whole genome shotgun (WGS) entry which is preliminary data.</text>
</comment>
<dbReference type="EMBL" id="RKHL01000001">
    <property type="protein sequence ID" value="ROR80185.1"/>
    <property type="molecule type" value="Genomic_DNA"/>
</dbReference>
<name>A0A3N2BY42_9MICO</name>
<dbReference type="PANTHER" id="PTHR37946:SF1">
    <property type="entry name" value="SLL1969 PROTEIN"/>
    <property type="match status" value="1"/>
</dbReference>
<evidence type="ECO:0008006" key="3">
    <source>
        <dbReference type="Google" id="ProtNLM"/>
    </source>
</evidence>
<dbReference type="Proteomes" id="UP000266915">
    <property type="component" value="Unassembled WGS sequence"/>
</dbReference>
<gene>
    <name evidence="1" type="ORF">EDD42_0222</name>
</gene>
<evidence type="ECO:0000313" key="2">
    <source>
        <dbReference type="Proteomes" id="UP000266915"/>
    </source>
</evidence>
<dbReference type="Gene3D" id="3.40.50.1820">
    <property type="entry name" value="alpha/beta hydrolase"/>
    <property type="match status" value="1"/>
</dbReference>
<dbReference type="SUPFAM" id="SSF53474">
    <property type="entry name" value="alpha/beta-Hydrolases"/>
    <property type="match status" value="1"/>
</dbReference>
<proteinExistence type="predicted"/>
<protein>
    <recommendedName>
        <fullName evidence="3">Alpha/beta hydrolase</fullName>
    </recommendedName>
</protein>
<dbReference type="PANTHER" id="PTHR37946">
    <property type="entry name" value="SLL1969 PROTEIN"/>
    <property type="match status" value="1"/>
</dbReference>
<organism evidence="1 2">
    <name type="scientific">Plantibacter flavus</name>
    <dbReference type="NCBI Taxonomy" id="150123"/>
    <lineage>
        <taxon>Bacteria</taxon>
        <taxon>Bacillati</taxon>
        <taxon>Actinomycetota</taxon>
        <taxon>Actinomycetes</taxon>
        <taxon>Micrococcales</taxon>
        <taxon>Microbacteriaceae</taxon>
        <taxon>Plantibacter</taxon>
    </lineage>
</organism>
<reference evidence="1 2" key="1">
    <citation type="submission" date="2018-11" db="EMBL/GenBank/DDBJ databases">
        <title>Sequencing the genomes of 1000 actinobacteria strains.</title>
        <authorList>
            <person name="Klenk H.-P."/>
        </authorList>
    </citation>
    <scope>NUCLEOTIDE SEQUENCE [LARGE SCALE GENOMIC DNA]</scope>
    <source>
        <strain evidence="1 2">DSM 14012</strain>
    </source>
</reference>